<name>A0A1W6BWW1_9BACT</name>
<organism evidence="1 2">
    <name type="scientific">Campylobacter cuniculorum DSM 23162 = LMG 24588</name>
    <dbReference type="NCBI Taxonomy" id="1121267"/>
    <lineage>
        <taxon>Bacteria</taxon>
        <taxon>Pseudomonadati</taxon>
        <taxon>Campylobacterota</taxon>
        <taxon>Epsilonproteobacteria</taxon>
        <taxon>Campylobacterales</taxon>
        <taxon>Campylobacteraceae</taxon>
        <taxon>Campylobacter</taxon>
    </lineage>
</organism>
<evidence type="ECO:0000313" key="1">
    <source>
        <dbReference type="EMBL" id="ARJ56565.1"/>
    </source>
</evidence>
<dbReference type="eggNOG" id="ENOG5030XMG">
    <property type="taxonomic scope" value="Bacteria"/>
</dbReference>
<dbReference type="STRING" id="1121267.CCUN_0958"/>
<dbReference type="Proteomes" id="UP000192902">
    <property type="component" value="Chromosome"/>
</dbReference>
<accession>A0A1W6BWW1</accession>
<proteinExistence type="predicted"/>
<dbReference type="AlphaFoldDB" id="A0A1W6BWW1"/>
<evidence type="ECO:0000313" key="2">
    <source>
        <dbReference type="Proteomes" id="UP000192902"/>
    </source>
</evidence>
<protein>
    <submittedName>
        <fullName evidence="1">Uncharacterized protein</fullName>
    </submittedName>
</protein>
<dbReference type="EMBL" id="CP020867">
    <property type="protein sequence ID" value="ARJ56565.1"/>
    <property type="molecule type" value="Genomic_DNA"/>
</dbReference>
<reference evidence="1 2" key="1">
    <citation type="submission" date="2017-04" db="EMBL/GenBank/DDBJ databases">
        <title>Complete genome sequence of the Campylobacter cuniculorum type strain LMG24588.</title>
        <authorList>
            <person name="Miller W.G."/>
            <person name="Yee E."/>
            <person name="Revez J."/>
            <person name="Bono J.L."/>
            <person name="Rossi M."/>
        </authorList>
    </citation>
    <scope>NUCLEOTIDE SEQUENCE [LARGE SCALE GENOMIC DNA]</scope>
    <source>
        <strain evidence="1 2">LMG 24588</strain>
    </source>
</reference>
<sequence>MIFLIPLLLIIAVIFGIDYFYFNDQTDKKEYKIEHNSSLEKQKQDYIENLFKQK</sequence>
<dbReference type="RefSeq" id="WP_088245188.1">
    <property type="nucleotide sequence ID" value="NZ_CP020867.1"/>
</dbReference>
<gene>
    <name evidence="1" type="ORF">CCUN_0958</name>
</gene>
<dbReference type="KEGG" id="ccun:CCUN_0958"/>